<organism evidence="2 3">
    <name type="scientific">Trametes cubensis</name>
    <dbReference type="NCBI Taxonomy" id="1111947"/>
    <lineage>
        <taxon>Eukaryota</taxon>
        <taxon>Fungi</taxon>
        <taxon>Dikarya</taxon>
        <taxon>Basidiomycota</taxon>
        <taxon>Agaricomycotina</taxon>
        <taxon>Agaricomycetes</taxon>
        <taxon>Polyporales</taxon>
        <taxon>Polyporaceae</taxon>
        <taxon>Trametes</taxon>
    </lineage>
</organism>
<evidence type="ECO:0000313" key="2">
    <source>
        <dbReference type="EMBL" id="KAJ8495619.1"/>
    </source>
</evidence>
<accession>A0AAD7U2B2</accession>
<dbReference type="EMBL" id="JAPEVG010000022">
    <property type="protein sequence ID" value="KAJ8495619.1"/>
    <property type="molecule type" value="Genomic_DNA"/>
</dbReference>
<dbReference type="InterPro" id="IPR050712">
    <property type="entry name" value="NAD(P)H-dep_reductase"/>
</dbReference>
<dbReference type="GO" id="GO:0016491">
    <property type="term" value="F:oxidoreductase activity"/>
    <property type="evidence" value="ECO:0007669"/>
    <property type="project" value="InterPro"/>
</dbReference>
<dbReference type="PANTHER" id="PTHR30543">
    <property type="entry name" value="CHROMATE REDUCTASE"/>
    <property type="match status" value="1"/>
</dbReference>
<dbReference type="Proteomes" id="UP001215151">
    <property type="component" value="Unassembled WGS sequence"/>
</dbReference>
<dbReference type="GO" id="GO:0010181">
    <property type="term" value="F:FMN binding"/>
    <property type="evidence" value="ECO:0007669"/>
    <property type="project" value="TreeGrafter"/>
</dbReference>
<dbReference type="InterPro" id="IPR005025">
    <property type="entry name" value="FMN_Rdtase-like_dom"/>
</dbReference>
<evidence type="ECO:0000259" key="1">
    <source>
        <dbReference type="Pfam" id="PF03358"/>
    </source>
</evidence>
<feature type="domain" description="NADPH-dependent FMN reductase-like" evidence="1">
    <location>
        <begin position="3"/>
        <end position="161"/>
    </location>
</feature>
<dbReference type="PANTHER" id="PTHR30543:SF21">
    <property type="entry name" value="NAD(P)H-DEPENDENT FMN REDUCTASE LOT6"/>
    <property type="match status" value="1"/>
</dbReference>
<dbReference type="SUPFAM" id="SSF52218">
    <property type="entry name" value="Flavoproteins"/>
    <property type="match status" value="1"/>
</dbReference>
<dbReference type="GO" id="GO:0005829">
    <property type="term" value="C:cytosol"/>
    <property type="evidence" value="ECO:0007669"/>
    <property type="project" value="TreeGrafter"/>
</dbReference>
<keyword evidence="3" id="KW-1185">Reference proteome</keyword>
<proteinExistence type="predicted"/>
<gene>
    <name evidence="2" type="ORF">ONZ51_g1613</name>
</gene>
<dbReference type="Gene3D" id="3.40.50.360">
    <property type="match status" value="1"/>
</dbReference>
<dbReference type="AlphaFoldDB" id="A0AAD7U2B2"/>
<sequence>MATKVALLLGSLRRPGNGIRIATWLTPVLRQAFNDTGNGAAPHQPNVDVVFMDSTNPPLPLGPIVDGSHVPSDIRDPSQHPNPAVREFATFVSSCSGFVVLSPEYNGTYSGELKNTFDHLYWEWRKKPVSIITYGGGGGGRCATQLRTLLADRFKMRVAEKNVEIKLPRSRDGHTPDWLEEYRPEILQTVEELKQLIEDKS</sequence>
<comment type="caution">
    <text evidence="2">The sequence shown here is derived from an EMBL/GenBank/DDBJ whole genome shotgun (WGS) entry which is preliminary data.</text>
</comment>
<reference evidence="2" key="1">
    <citation type="submission" date="2022-11" db="EMBL/GenBank/DDBJ databases">
        <title>Genome Sequence of Cubamyces cubensis.</title>
        <authorList>
            <person name="Buettner E."/>
        </authorList>
    </citation>
    <scope>NUCLEOTIDE SEQUENCE</scope>
    <source>
        <strain evidence="2">MPL-01</strain>
    </source>
</reference>
<dbReference type="InterPro" id="IPR029039">
    <property type="entry name" value="Flavoprotein-like_sf"/>
</dbReference>
<name>A0AAD7U2B2_9APHY</name>
<dbReference type="Pfam" id="PF03358">
    <property type="entry name" value="FMN_red"/>
    <property type="match status" value="1"/>
</dbReference>
<protein>
    <recommendedName>
        <fullName evidence="1">NADPH-dependent FMN reductase-like domain-containing protein</fullName>
    </recommendedName>
</protein>
<evidence type="ECO:0000313" key="3">
    <source>
        <dbReference type="Proteomes" id="UP001215151"/>
    </source>
</evidence>